<protein>
    <submittedName>
        <fullName evidence="2">Str. FM013</fullName>
    </submittedName>
</protein>
<feature type="region of interest" description="Disordered" evidence="1">
    <location>
        <begin position="219"/>
        <end position="243"/>
    </location>
</feature>
<proteinExistence type="predicted"/>
<organism evidence="2 3">
    <name type="scientific">Penicillium camemberti (strain FM 013)</name>
    <dbReference type="NCBI Taxonomy" id="1429867"/>
    <lineage>
        <taxon>Eukaryota</taxon>
        <taxon>Fungi</taxon>
        <taxon>Dikarya</taxon>
        <taxon>Ascomycota</taxon>
        <taxon>Pezizomycotina</taxon>
        <taxon>Eurotiomycetes</taxon>
        <taxon>Eurotiomycetidae</taxon>
        <taxon>Eurotiales</taxon>
        <taxon>Aspergillaceae</taxon>
        <taxon>Penicillium</taxon>
    </lineage>
</organism>
<evidence type="ECO:0000256" key="1">
    <source>
        <dbReference type="SAM" id="MobiDB-lite"/>
    </source>
</evidence>
<gene>
    <name evidence="2" type="ORF">PCAMFM013_S004g000395</name>
</gene>
<dbReference type="EMBL" id="HG793137">
    <property type="protein sequence ID" value="CRL20454.1"/>
    <property type="molecule type" value="Genomic_DNA"/>
</dbReference>
<dbReference type="Proteomes" id="UP000053732">
    <property type="component" value="Unassembled WGS sequence"/>
</dbReference>
<accession>A0A0G4P2B6</accession>
<evidence type="ECO:0000313" key="3">
    <source>
        <dbReference type="Proteomes" id="UP000053732"/>
    </source>
</evidence>
<keyword evidence="3" id="KW-1185">Reference proteome</keyword>
<feature type="compositionally biased region" description="Polar residues" evidence="1">
    <location>
        <begin position="230"/>
        <end position="243"/>
    </location>
</feature>
<sequence length="291" mass="34137">MHHLMYRQSKARGDILPPQYYRTAMRQIEKSDCYDHHPPCHVKQATPCPRNSSQVHQPPTINETIHCYSCPLFRSQDPWVKMNNIEPDPGAQHHKICCHNRHESSCAHLQPRARSPESSEDEEYHYYTGNYHTQGIHPNERQHHPPTVNHFHPKGPNDIIDRTHRHAAQPERGTFARATVCKSHEDRCSSKIKAVRFEEDESMPEYADTHNSNCPIHHTPSPVEDRHHSNCNSRQHQSQSLESRTYRQTSIFYGFDRLKVSKNFNCFNPRTYSDNIAMHRNQRRTIHLIPL</sequence>
<dbReference type="AlphaFoldDB" id="A0A0G4P2B6"/>
<name>A0A0G4P2B6_PENC3</name>
<reference evidence="2 3" key="1">
    <citation type="journal article" date="2014" name="Nat. Commun.">
        <title>Multiple recent horizontal transfers of a large genomic region in cheese making fungi.</title>
        <authorList>
            <person name="Cheeseman K."/>
            <person name="Ropars J."/>
            <person name="Renault P."/>
            <person name="Dupont J."/>
            <person name="Gouzy J."/>
            <person name="Branca A."/>
            <person name="Abraham A.L."/>
            <person name="Ceppi M."/>
            <person name="Conseiller E."/>
            <person name="Debuchy R."/>
            <person name="Malagnac F."/>
            <person name="Goarin A."/>
            <person name="Silar P."/>
            <person name="Lacoste S."/>
            <person name="Sallet E."/>
            <person name="Bensimon A."/>
            <person name="Giraud T."/>
            <person name="Brygoo Y."/>
        </authorList>
    </citation>
    <scope>NUCLEOTIDE SEQUENCE [LARGE SCALE GENOMIC DNA]</scope>
    <source>
        <strain evidence="3">FM 013</strain>
    </source>
</reference>
<evidence type="ECO:0000313" key="2">
    <source>
        <dbReference type="EMBL" id="CRL20454.1"/>
    </source>
</evidence>